<proteinExistence type="predicted"/>
<evidence type="ECO:0000256" key="1">
    <source>
        <dbReference type="SAM" id="SignalP"/>
    </source>
</evidence>
<evidence type="ECO:0000313" key="3">
    <source>
        <dbReference type="EMBL" id="CAJ0571215.1"/>
    </source>
</evidence>
<organism evidence="3 4">
    <name type="scientific">Mesorhabditis spiculigera</name>
    <dbReference type="NCBI Taxonomy" id="96644"/>
    <lineage>
        <taxon>Eukaryota</taxon>
        <taxon>Metazoa</taxon>
        <taxon>Ecdysozoa</taxon>
        <taxon>Nematoda</taxon>
        <taxon>Chromadorea</taxon>
        <taxon>Rhabditida</taxon>
        <taxon>Rhabditina</taxon>
        <taxon>Rhabditomorpha</taxon>
        <taxon>Rhabditoidea</taxon>
        <taxon>Rhabditidae</taxon>
        <taxon>Mesorhabditinae</taxon>
        <taxon>Mesorhabditis</taxon>
    </lineage>
</organism>
<dbReference type="Proteomes" id="UP001177023">
    <property type="component" value="Unassembled WGS sequence"/>
</dbReference>
<sequence length="80" mass="9184">MWMQWLSRRFLQCLLALALAVAVLSSPLPAEDDRALAYDEMPMLSDFYDNAVFDMEKRGLLRLGKRSPLRLGKRSVLRLG</sequence>
<protein>
    <submittedName>
        <fullName evidence="3">Uncharacterized protein</fullName>
    </submittedName>
</protein>
<comment type="caution">
    <text evidence="3">The sequence shown here is derived from an EMBL/GenBank/DDBJ whole genome shotgun (WGS) entry which is preliminary data.</text>
</comment>
<dbReference type="AlphaFoldDB" id="A0AA36CLB9"/>
<evidence type="ECO:0000313" key="4">
    <source>
        <dbReference type="Proteomes" id="UP001177023"/>
    </source>
</evidence>
<dbReference type="EMBL" id="CATQJA010002547">
    <property type="protein sequence ID" value="CAJ0571215.1"/>
    <property type="molecule type" value="Genomic_DNA"/>
</dbReference>
<gene>
    <name evidence="2" type="ORF">MSPICULIGERA_LOCUS6676</name>
    <name evidence="3" type="ORF">MSPICULIGERA_LOCUS9634</name>
</gene>
<keyword evidence="1" id="KW-0732">Signal</keyword>
<evidence type="ECO:0000313" key="2">
    <source>
        <dbReference type="EMBL" id="CAJ0568150.1"/>
    </source>
</evidence>
<reference evidence="3" key="1">
    <citation type="submission" date="2023-06" db="EMBL/GenBank/DDBJ databases">
        <authorList>
            <person name="Delattre M."/>
        </authorList>
    </citation>
    <scope>NUCLEOTIDE SEQUENCE</scope>
    <source>
        <strain evidence="3">AF72</strain>
    </source>
</reference>
<dbReference type="EMBL" id="CATQJA010001673">
    <property type="protein sequence ID" value="CAJ0568150.1"/>
    <property type="molecule type" value="Genomic_DNA"/>
</dbReference>
<feature type="non-terminal residue" evidence="3">
    <location>
        <position position="80"/>
    </location>
</feature>
<name>A0AA36CLB9_9BILA</name>
<keyword evidence="4" id="KW-1185">Reference proteome</keyword>
<feature type="chain" id="PRO_5041630124" evidence="1">
    <location>
        <begin position="26"/>
        <end position="80"/>
    </location>
</feature>
<feature type="signal peptide" evidence="1">
    <location>
        <begin position="1"/>
        <end position="25"/>
    </location>
</feature>
<accession>A0AA36CLB9</accession>